<reference evidence="1 2" key="1">
    <citation type="journal article" date="2024" name="Nat. Commun.">
        <title>Phylogenomics reveals the evolutionary origins of lichenization in chlorophyte algae.</title>
        <authorList>
            <person name="Puginier C."/>
            <person name="Libourel C."/>
            <person name="Otte J."/>
            <person name="Skaloud P."/>
            <person name="Haon M."/>
            <person name="Grisel S."/>
            <person name="Petersen M."/>
            <person name="Berrin J.G."/>
            <person name="Delaux P.M."/>
            <person name="Dal Grande F."/>
            <person name="Keller J."/>
        </authorList>
    </citation>
    <scope>NUCLEOTIDE SEQUENCE [LARGE SCALE GENOMIC DNA]</scope>
    <source>
        <strain evidence="1 2">SAG 2145</strain>
    </source>
</reference>
<dbReference type="EMBL" id="JALJOS010000015">
    <property type="protein sequence ID" value="KAK9830729.1"/>
    <property type="molecule type" value="Genomic_DNA"/>
</dbReference>
<keyword evidence="2" id="KW-1185">Reference proteome</keyword>
<comment type="caution">
    <text evidence="1">The sequence shown here is derived from an EMBL/GenBank/DDBJ whole genome shotgun (WGS) entry which is preliminary data.</text>
</comment>
<proteinExistence type="predicted"/>
<dbReference type="AlphaFoldDB" id="A0AAW1RA55"/>
<accession>A0AAW1RA55</accession>
<protein>
    <submittedName>
        <fullName evidence="1">Uncharacterized protein</fullName>
    </submittedName>
</protein>
<evidence type="ECO:0000313" key="2">
    <source>
        <dbReference type="Proteomes" id="UP001438707"/>
    </source>
</evidence>
<dbReference type="Proteomes" id="UP001438707">
    <property type="component" value="Unassembled WGS sequence"/>
</dbReference>
<name>A0AAW1RA55_9CHLO</name>
<evidence type="ECO:0000313" key="1">
    <source>
        <dbReference type="EMBL" id="KAK9830729.1"/>
    </source>
</evidence>
<organism evidence="1 2">
    <name type="scientific">Apatococcus lobatus</name>
    <dbReference type="NCBI Taxonomy" id="904363"/>
    <lineage>
        <taxon>Eukaryota</taxon>
        <taxon>Viridiplantae</taxon>
        <taxon>Chlorophyta</taxon>
        <taxon>core chlorophytes</taxon>
        <taxon>Trebouxiophyceae</taxon>
        <taxon>Chlorellales</taxon>
        <taxon>Chlorellaceae</taxon>
        <taxon>Apatococcus</taxon>
    </lineage>
</organism>
<sequence length="74" mass="8051">MASCCCGESIGSSFAVGANRVVIAQNYVEQGVASRSLVYFQLNELRVYLACSIFMHSASICFSFRTIAPCYPVL</sequence>
<gene>
    <name evidence="1" type="ORF">WJX74_004351</name>
</gene>